<keyword evidence="2" id="KW-0808">Transferase</keyword>
<dbReference type="RefSeq" id="WP_091698059.1">
    <property type="nucleotide sequence ID" value="NZ_FPCG01000008.1"/>
</dbReference>
<sequence>MPDICIVSGGDEIRYRSYVNHAAYARTHDLDYRLECGIGEGIVNKFYYKINAIERVLPRYDWIVWVDDDCYFTDFTSDALREFILRAEEEGDFLVIAEGPEEPNGFWSTINTGVFALRRGTESERLLALMREIKVPAVEERWDSAADGTFTGGDQDVMTWVLKYEAPDLWERTRVVGYRELNARPHHYETSPQDAFICHFAGYPDKTMGVILFAERLGLGHELVPEEILDRLSVRVRNPIPQAELMARRAWWKARPVAKRAVRRALRTVPTGVVPERLARYR</sequence>
<keyword evidence="4" id="KW-1185">Reference proteome</keyword>
<dbReference type="Gene3D" id="3.90.550.10">
    <property type="entry name" value="Spore Coat Polysaccharide Biosynthesis Protein SpsA, Chain A"/>
    <property type="match status" value="1"/>
</dbReference>
<dbReference type="GO" id="GO:0006487">
    <property type="term" value="P:protein N-linked glycosylation"/>
    <property type="evidence" value="ECO:0007669"/>
    <property type="project" value="TreeGrafter"/>
</dbReference>
<dbReference type="GO" id="GO:0016757">
    <property type="term" value="F:glycosyltransferase activity"/>
    <property type="evidence" value="ECO:0007669"/>
    <property type="project" value="UniProtKB-KW"/>
</dbReference>
<evidence type="ECO:0000313" key="3">
    <source>
        <dbReference type="EMBL" id="SFV23756.1"/>
    </source>
</evidence>
<accession>A0A1I7MPB3</accession>
<dbReference type="GO" id="GO:0016020">
    <property type="term" value="C:membrane"/>
    <property type="evidence" value="ECO:0007669"/>
    <property type="project" value="InterPro"/>
</dbReference>
<dbReference type="EMBL" id="FPCG01000008">
    <property type="protein sequence ID" value="SFV23756.1"/>
    <property type="molecule type" value="Genomic_DNA"/>
</dbReference>
<protein>
    <recommendedName>
        <fullName evidence="5">Galactosyl transferase GMA12/MNN10 family protein</fullName>
    </recommendedName>
</protein>
<dbReference type="STRING" id="574650.SAMN04487966_10883"/>
<reference evidence="3 4" key="1">
    <citation type="submission" date="2016-10" db="EMBL/GenBank/DDBJ databases">
        <authorList>
            <person name="de Groot N.N."/>
        </authorList>
    </citation>
    <scope>NUCLEOTIDE SEQUENCE [LARGE SCALE GENOMIC DNA]</scope>
    <source>
        <strain evidence="3 4">CGMCC 1.7054</strain>
    </source>
</reference>
<dbReference type="Proteomes" id="UP000198881">
    <property type="component" value="Unassembled WGS sequence"/>
</dbReference>
<evidence type="ECO:0008006" key="5">
    <source>
        <dbReference type="Google" id="ProtNLM"/>
    </source>
</evidence>
<evidence type="ECO:0000313" key="4">
    <source>
        <dbReference type="Proteomes" id="UP000198881"/>
    </source>
</evidence>
<dbReference type="InterPro" id="IPR008630">
    <property type="entry name" value="Glyco_trans_34"/>
</dbReference>
<organism evidence="3 4">
    <name type="scientific">Micrococcus terreus</name>
    <dbReference type="NCBI Taxonomy" id="574650"/>
    <lineage>
        <taxon>Bacteria</taxon>
        <taxon>Bacillati</taxon>
        <taxon>Actinomycetota</taxon>
        <taxon>Actinomycetes</taxon>
        <taxon>Micrococcales</taxon>
        <taxon>Micrococcaceae</taxon>
        <taxon>Micrococcus</taxon>
    </lineage>
</organism>
<evidence type="ECO:0000256" key="1">
    <source>
        <dbReference type="ARBA" id="ARBA00022676"/>
    </source>
</evidence>
<keyword evidence="1" id="KW-0328">Glycosyltransferase</keyword>
<proteinExistence type="predicted"/>
<evidence type="ECO:0000256" key="2">
    <source>
        <dbReference type="ARBA" id="ARBA00022679"/>
    </source>
</evidence>
<gene>
    <name evidence="3" type="ORF">SAMN04487966_10883</name>
</gene>
<dbReference type="AlphaFoldDB" id="A0A1I7MPB3"/>
<dbReference type="PANTHER" id="PTHR31306:SF4">
    <property type="entry name" value="ALPHA-1,2-GALACTOSYLTRANSFERASE"/>
    <property type="match status" value="1"/>
</dbReference>
<name>A0A1I7MPB3_9MICC</name>
<dbReference type="InterPro" id="IPR029044">
    <property type="entry name" value="Nucleotide-diphossugar_trans"/>
</dbReference>
<dbReference type="SUPFAM" id="SSF53448">
    <property type="entry name" value="Nucleotide-diphospho-sugar transferases"/>
    <property type="match status" value="1"/>
</dbReference>
<dbReference type="OrthoDB" id="8479486at2"/>
<dbReference type="PANTHER" id="PTHR31306">
    <property type="entry name" value="ALPHA-1,6-MANNOSYLTRANSFERASE MNN11-RELATED"/>
    <property type="match status" value="1"/>
</dbReference>